<keyword evidence="4" id="KW-1185">Reference proteome</keyword>
<sequence length="520" mass="55025">MPRQLWTVSFSLLLVTTASLLAIGIHPTDAFPTLSPSLATAPLAVNEGIGQVTSVAPVIALSPSSVVPASVHTQRDPSIKVYPGVASDVDSTDQEDEEEVSELVEKRSLSSNGELEETKPESQPSHSTMNVFDEQLTAKASPDAGIPKPPAAHGPLPYAGFPIGSPRIPPTSGSPQQPPFHNFRRTTEAANSNFAATETAASHLWSRPLRPDLSMTPFYRETLTCVYNRPDRGTLRCNDGGLYISAALSSPAPSMARPVQSGFPGPSTSATFDPRLSSSQPQWPQQQTSSIKTKRSGFIIPRPSQPHPSTPLPPLPPRIGVPVPMIPMTQQQQQNGQVQQPQKRSTFDAYASYPIVSPSTDRIAWNEDSLLFSTSSSPDTDFAWSKYGGEWGKGSTGWKGEKGWDKGYAGPGKGSNKKGWRRQLVPSATTSPLSSPASPIITGAEKTVTVPINIGLVWDGSNVIPISLSGSGAVAAGMGPGPVGGKIFPSGNTNVVPVQINVPTLIHPDGTMSILPATTV</sequence>
<name>A0A9P6FRA3_9FUNG</name>
<evidence type="ECO:0000313" key="4">
    <source>
        <dbReference type="Proteomes" id="UP000780801"/>
    </source>
</evidence>
<feature type="region of interest" description="Disordered" evidence="1">
    <location>
        <begin position="253"/>
        <end position="293"/>
    </location>
</feature>
<dbReference type="Proteomes" id="UP000780801">
    <property type="component" value="Unassembled WGS sequence"/>
</dbReference>
<evidence type="ECO:0000256" key="1">
    <source>
        <dbReference type="SAM" id="MobiDB-lite"/>
    </source>
</evidence>
<feature type="region of interest" description="Disordered" evidence="1">
    <location>
        <begin position="81"/>
        <end position="128"/>
    </location>
</feature>
<reference evidence="3" key="1">
    <citation type="journal article" date="2020" name="Fungal Divers.">
        <title>Resolving the Mortierellaceae phylogeny through synthesis of multi-gene phylogenetics and phylogenomics.</title>
        <authorList>
            <person name="Vandepol N."/>
            <person name="Liber J."/>
            <person name="Desiro A."/>
            <person name="Na H."/>
            <person name="Kennedy M."/>
            <person name="Barry K."/>
            <person name="Grigoriev I.V."/>
            <person name="Miller A.N."/>
            <person name="O'Donnell K."/>
            <person name="Stajich J.E."/>
            <person name="Bonito G."/>
        </authorList>
    </citation>
    <scope>NUCLEOTIDE SEQUENCE</scope>
    <source>
        <strain evidence="3">KOD1015</strain>
    </source>
</reference>
<protein>
    <submittedName>
        <fullName evidence="3">Uncharacterized protein</fullName>
    </submittedName>
</protein>
<feature type="compositionally biased region" description="Low complexity" evidence="1">
    <location>
        <begin position="277"/>
        <end position="290"/>
    </location>
</feature>
<feature type="chain" id="PRO_5040386705" evidence="2">
    <location>
        <begin position="31"/>
        <end position="520"/>
    </location>
</feature>
<dbReference type="OrthoDB" id="2450116at2759"/>
<organism evidence="3 4">
    <name type="scientific">Lunasporangiospora selenospora</name>
    <dbReference type="NCBI Taxonomy" id="979761"/>
    <lineage>
        <taxon>Eukaryota</taxon>
        <taxon>Fungi</taxon>
        <taxon>Fungi incertae sedis</taxon>
        <taxon>Mucoromycota</taxon>
        <taxon>Mortierellomycotina</taxon>
        <taxon>Mortierellomycetes</taxon>
        <taxon>Mortierellales</taxon>
        <taxon>Mortierellaceae</taxon>
        <taxon>Lunasporangiospora</taxon>
    </lineage>
</organism>
<feature type="region of interest" description="Disordered" evidence="1">
    <location>
        <begin position="409"/>
        <end position="438"/>
    </location>
</feature>
<comment type="caution">
    <text evidence="3">The sequence shown here is derived from an EMBL/GenBank/DDBJ whole genome shotgun (WGS) entry which is preliminary data.</text>
</comment>
<feature type="compositionally biased region" description="Low complexity" evidence="1">
    <location>
        <begin position="426"/>
        <end position="438"/>
    </location>
</feature>
<feature type="signal peptide" evidence="2">
    <location>
        <begin position="1"/>
        <end position="30"/>
    </location>
</feature>
<dbReference type="AlphaFoldDB" id="A0A9P6FRA3"/>
<evidence type="ECO:0000313" key="3">
    <source>
        <dbReference type="EMBL" id="KAF9580123.1"/>
    </source>
</evidence>
<accession>A0A9P6FRA3</accession>
<feature type="compositionally biased region" description="Acidic residues" evidence="1">
    <location>
        <begin position="90"/>
        <end position="102"/>
    </location>
</feature>
<proteinExistence type="predicted"/>
<gene>
    <name evidence="3" type="ORF">BGW38_003353</name>
</gene>
<evidence type="ECO:0000256" key="2">
    <source>
        <dbReference type="SAM" id="SignalP"/>
    </source>
</evidence>
<keyword evidence="2" id="KW-0732">Signal</keyword>
<dbReference type="EMBL" id="JAABOA010002266">
    <property type="protein sequence ID" value="KAF9580123.1"/>
    <property type="molecule type" value="Genomic_DNA"/>
</dbReference>